<feature type="transmembrane region" description="Helical" evidence="1">
    <location>
        <begin position="33"/>
        <end position="52"/>
    </location>
</feature>
<dbReference type="Proteomes" id="UP000319949">
    <property type="component" value="Unassembled WGS sequence"/>
</dbReference>
<keyword evidence="1" id="KW-0472">Membrane</keyword>
<evidence type="ECO:0000313" key="3">
    <source>
        <dbReference type="Proteomes" id="UP000319949"/>
    </source>
</evidence>
<gene>
    <name evidence="2" type="ORF">FBZ96_105282</name>
</gene>
<protein>
    <submittedName>
        <fullName evidence="2">Uncharacterized protein</fullName>
    </submittedName>
</protein>
<feature type="transmembrane region" description="Helical" evidence="1">
    <location>
        <begin position="106"/>
        <end position="128"/>
    </location>
</feature>
<feature type="transmembrane region" description="Helical" evidence="1">
    <location>
        <begin position="64"/>
        <end position="85"/>
    </location>
</feature>
<dbReference type="AlphaFoldDB" id="A0A560DNA9"/>
<accession>A0A560DNA9</accession>
<organism evidence="2 3">
    <name type="scientific">Bradyrhizobium stylosanthis</name>
    <dbReference type="NCBI Taxonomy" id="1803665"/>
    <lineage>
        <taxon>Bacteria</taxon>
        <taxon>Pseudomonadati</taxon>
        <taxon>Pseudomonadota</taxon>
        <taxon>Alphaproteobacteria</taxon>
        <taxon>Hyphomicrobiales</taxon>
        <taxon>Nitrobacteraceae</taxon>
        <taxon>Bradyrhizobium</taxon>
    </lineage>
</organism>
<keyword evidence="1" id="KW-0812">Transmembrane</keyword>
<comment type="caution">
    <text evidence="2">The sequence shown here is derived from an EMBL/GenBank/DDBJ whole genome shotgun (WGS) entry which is preliminary data.</text>
</comment>
<dbReference type="OrthoDB" id="8252205at2"/>
<proteinExistence type="predicted"/>
<name>A0A560DNA9_9BRAD</name>
<dbReference type="EMBL" id="VITK01000005">
    <property type="protein sequence ID" value="TWA98604.1"/>
    <property type="molecule type" value="Genomic_DNA"/>
</dbReference>
<keyword evidence="3" id="KW-1185">Reference proteome</keyword>
<sequence length="171" mass="18036">MKTSNEISNSFAETRQVGNFRIARSSLIKSAHLLERIGLAAIGATCGLYVGATLVRQKDGLLESGWIVLLTMLYGAVSFYVGIDLSRAVARRSISNVPEEYNGSEAIEIMSAGGTFGAAIAAALSVSILVLDQSLPDSLIVFVAGCWMVGSSLQVAAGVMARGYDVPMDKE</sequence>
<feature type="transmembrane region" description="Helical" evidence="1">
    <location>
        <begin position="140"/>
        <end position="161"/>
    </location>
</feature>
<reference evidence="2 3" key="1">
    <citation type="submission" date="2019-06" db="EMBL/GenBank/DDBJ databases">
        <title>Genomic Encyclopedia of Type Strains, Phase IV (KMG-V): Genome sequencing to study the core and pangenomes of soil and plant-associated prokaryotes.</title>
        <authorList>
            <person name="Whitman W."/>
        </authorList>
    </citation>
    <scope>NUCLEOTIDE SEQUENCE [LARGE SCALE GENOMIC DNA]</scope>
    <source>
        <strain evidence="2 3">BR 510</strain>
    </source>
</reference>
<keyword evidence="1" id="KW-1133">Transmembrane helix</keyword>
<evidence type="ECO:0000313" key="2">
    <source>
        <dbReference type="EMBL" id="TWA98604.1"/>
    </source>
</evidence>
<dbReference type="RefSeq" id="WP_145664774.1">
    <property type="nucleotide sequence ID" value="NZ_VITK01000005.1"/>
</dbReference>
<evidence type="ECO:0000256" key="1">
    <source>
        <dbReference type="SAM" id="Phobius"/>
    </source>
</evidence>